<dbReference type="SUPFAM" id="SSF51430">
    <property type="entry name" value="NAD(P)-linked oxidoreductase"/>
    <property type="match status" value="1"/>
</dbReference>
<accession>A0A921GC13</accession>
<feature type="active site" description="Proton donor" evidence="4">
    <location>
        <position position="49"/>
    </location>
</feature>
<keyword evidence="3" id="KW-0560">Oxidoreductase</keyword>
<dbReference type="RefSeq" id="WP_191376445.1">
    <property type="nucleotide sequence ID" value="NZ_CAJFOD010000109.1"/>
</dbReference>
<evidence type="ECO:0000256" key="6">
    <source>
        <dbReference type="PIRSR" id="PIRSR000097-3"/>
    </source>
</evidence>
<reference evidence="8" key="1">
    <citation type="journal article" date="2021" name="PeerJ">
        <title>Extensive microbial diversity within the chicken gut microbiome revealed by metagenomics and culture.</title>
        <authorList>
            <person name="Gilroy R."/>
            <person name="Ravi A."/>
            <person name="Getino M."/>
            <person name="Pursley I."/>
            <person name="Horton D.L."/>
            <person name="Alikhan N.F."/>
            <person name="Baker D."/>
            <person name="Gharbi K."/>
            <person name="Hall N."/>
            <person name="Watson M."/>
            <person name="Adriaenssens E.M."/>
            <person name="Foster-Nyarko E."/>
            <person name="Jarju S."/>
            <person name="Secka A."/>
            <person name="Antonio M."/>
            <person name="Oren A."/>
            <person name="Chaudhuri R.R."/>
            <person name="La Ragione R."/>
            <person name="Hildebrand F."/>
            <person name="Pallen M.J."/>
        </authorList>
    </citation>
    <scope>NUCLEOTIDE SEQUENCE</scope>
    <source>
        <strain evidence="8">CHK193-16274</strain>
    </source>
</reference>
<dbReference type="InterPro" id="IPR023210">
    <property type="entry name" value="NADP_OxRdtase_dom"/>
</dbReference>
<dbReference type="PROSITE" id="PS00798">
    <property type="entry name" value="ALDOKETO_REDUCTASE_1"/>
    <property type="match status" value="1"/>
</dbReference>
<evidence type="ECO:0000256" key="4">
    <source>
        <dbReference type="PIRSR" id="PIRSR000097-1"/>
    </source>
</evidence>
<proteinExistence type="inferred from homology"/>
<dbReference type="Gene3D" id="3.20.20.100">
    <property type="entry name" value="NADP-dependent oxidoreductase domain"/>
    <property type="match status" value="1"/>
</dbReference>
<sequence>MEYITLNNGVKMPKVGFGVYQVTDQNECHQAVLDAIDVGYRLIDTAQAYGNEEAVGEAIKMSGVDRKDLFITTKVWISNYGYEKAKMSVEESLKKMQLDYLDLVLLHQPFNDYYGAYQALVDLYKEGKIKAIGVSNFYPDRLVDMAIFSEVTPAINQVEVNVFHQQKEAQVYNEKYGVQLEAWAPFAEGRNNMFSNPELKAIGEKYGKTVAQVILRWLVQRNIVPLSKSVKKSRMEENINIFDFELSKEDMDKISEMDKKESSFFSHYDPSIVEMIAGLHQ</sequence>
<dbReference type="PANTHER" id="PTHR43827:SF3">
    <property type="entry name" value="NADP-DEPENDENT OXIDOREDUCTASE DOMAIN-CONTAINING PROTEIN"/>
    <property type="match status" value="1"/>
</dbReference>
<evidence type="ECO:0000256" key="1">
    <source>
        <dbReference type="ARBA" id="ARBA00007905"/>
    </source>
</evidence>
<comment type="caution">
    <text evidence="8">The sequence shown here is derived from an EMBL/GenBank/DDBJ whole genome shotgun (WGS) entry which is preliminary data.</text>
</comment>
<keyword evidence="2" id="KW-0521">NADP</keyword>
<dbReference type="InterPro" id="IPR018170">
    <property type="entry name" value="Aldo/ket_reductase_CS"/>
</dbReference>
<dbReference type="InterPro" id="IPR036812">
    <property type="entry name" value="NAD(P)_OxRdtase_dom_sf"/>
</dbReference>
<name>A0A921GC13_9FIRM</name>
<dbReference type="PROSITE" id="PS00062">
    <property type="entry name" value="ALDOKETO_REDUCTASE_2"/>
    <property type="match status" value="1"/>
</dbReference>
<feature type="domain" description="NADP-dependent oxidoreductase" evidence="7">
    <location>
        <begin position="16"/>
        <end position="258"/>
    </location>
</feature>
<comment type="similarity">
    <text evidence="1">Belongs to the aldo/keto reductase family.</text>
</comment>
<dbReference type="Pfam" id="PF00248">
    <property type="entry name" value="Aldo_ket_red"/>
    <property type="match status" value="1"/>
</dbReference>
<dbReference type="PIRSF" id="PIRSF000097">
    <property type="entry name" value="AKR"/>
    <property type="match status" value="1"/>
</dbReference>
<feature type="binding site" evidence="5">
    <location>
        <position position="107"/>
    </location>
    <ligand>
        <name>substrate</name>
    </ligand>
</feature>
<dbReference type="PANTHER" id="PTHR43827">
    <property type="entry name" value="2,5-DIKETO-D-GLUCONIC ACID REDUCTASE"/>
    <property type="match status" value="1"/>
</dbReference>
<reference evidence="8" key="2">
    <citation type="submission" date="2021-09" db="EMBL/GenBank/DDBJ databases">
        <authorList>
            <person name="Gilroy R."/>
        </authorList>
    </citation>
    <scope>NUCLEOTIDE SEQUENCE</scope>
    <source>
        <strain evidence="8">CHK193-16274</strain>
    </source>
</reference>
<evidence type="ECO:0000256" key="2">
    <source>
        <dbReference type="ARBA" id="ARBA00022857"/>
    </source>
</evidence>
<dbReference type="PRINTS" id="PR00069">
    <property type="entry name" value="ALDKETRDTASE"/>
</dbReference>
<dbReference type="InterPro" id="IPR020471">
    <property type="entry name" value="AKR"/>
</dbReference>
<evidence type="ECO:0000313" key="9">
    <source>
        <dbReference type="Proteomes" id="UP000749320"/>
    </source>
</evidence>
<organism evidence="8 9">
    <name type="scientific">Thomasclavelia spiroformis</name>
    <dbReference type="NCBI Taxonomy" id="29348"/>
    <lineage>
        <taxon>Bacteria</taxon>
        <taxon>Bacillati</taxon>
        <taxon>Bacillota</taxon>
        <taxon>Erysipelotrichia</taxon>
        <taxon>Erysipelotrichales</taxon>
        <taxon>Coprobacillaceae</taxon>
        <taxon>Thomasclavelia</taxon>
    </lineage>
</organism>
<evidence type="ECO:0000256" key="5">
    <source>
        <dbReference type="PIRSR" id="PIRSR000097-2"/>
    </source>
</evidence>
<dbReference type="CDD" id="cd19133">
    <property type="entry name" value="AKR_AKR5F1"/>
    <property type="match status" value="1"/>
</dbReference>
<protein>
    <submittedName>
        <fullName evidence="8">Aldo/keto reductase</fullName>
    </submittedName>
</protein>
<evidence type="ECO:0000256" key="3">
    <source>
        <dbReference type="ARBA" id="ARBA00023002"/>
    </source>
</evidence>
<dbReference type="FunFam" id="3.20.20.100:FF:000015">
    <property type="entry name" value="Oxidoreductase, aldo/keto reductase family"/>
    <property type="match status" value="1"/>
</dbReference>
<evidence type="ECO:0000259" key="7">
    <source>
        <dbReference type="Pfam" id="PF00248"/>
    </source>
</evidence>
<feature type="site" description="Lowers pKa of active site Tyr" evidence="6">
    <location>
        <position position="74"/>
    </location>
</feature>
<dbReference type="AlphaFoldDB" id="A0A921GC13"/>
<gene>
    <name evidence="8" type="ORF">K8V91_08225</name>
</gene>
<evidence type="ECO:0000313" key="8">
    <source>
        <dbReference type="EMBL" id="HJF40896.1"/>
    </source>
</evidence>
<dbReference type="Proteomes" id="UP000749320">
    <property type="component" value="Unassembled WGS sequence"/>
</dbReference>
<dbReference type="EMBL" id="DYWV01000276">
    <property type="protein sequence ID" value="HJF40896.1"/>
    <property type="molecule type" value="Genomic_DNA"/>
</dbReference>
<dbReference type="GO" id="GO:0016616">
    <property type="term" value="F:oxidoreductase activity, acting on the CH-OH group of donors, NAD or NADP as acceptor"/>
    <property type="evidence" value="ECO:0007669"/>
    <property type="project" value="UniProtKB-ARBA"/>
</dbReference>